<feature type="compositionally biased region" description="Basic and acidic residues" evidence="1">
    <location>
        <begin position="488"/>
        <end position="521"/>
    </location>
</feature>
<evidence type="ECO:0000313" key="3">
    <source>
        <dbReference type="EMBL" id="KAJ8880461.1"/>
    </source>
</evidence>
<dbReference type="Proteomes" id="UP001159363">
    <property type="component" value="Chromosome 5"/>
</dbReference>
<comment type="caution">
    <text evidence="3">The sequence shown here is derived from an EMBL/GenBank/DDBJ whole genome shotgun (WGS) entry which is preliminary data.</text>
</comment>
<sequence length="692" mass="78620">MCERVPSGNAFVVSRVPGYITGGALLWKRFHARKMESSDVFSAEKRRKLSQSHIECLKELQQFGKTRVEFAVSSQYRLSIEVHNEKVRKKTDGSYGLYCVMLQEMGRSRKDFDVSDDRTANGLYQHAIQILEDFKCVVKLVAQTYDRAAVMAGEHGGLQTKIRAVCDQAFFVHSYAHKLNMVLSHLRSELHVLFTGSDAHKSTVSDLHIYLTASGLGEVFPEIQKLSKLITTIPATSASVRRSFSALKRIKNYLRNIQRQERSAEVLEPFVVAYIQGQSAALCHQDKVRPHVAHIVRRFPDDHHKTRNLMVGRRLACYRIAASTLDELLARIEAAWENYAYRAKVTSSKPMTWAVHVSGEYLRTLTDQPAGHLSHRVRATPPFVKLGALFHFVWGVAPRSRARSNSSKLSEVNIFSFHLRRWAAREISSTPSVTVFCVLLAPRRHVIILETWSRTGPLIHHKYLLQTEEVTHYCLSTQRKRSFWGGGGRERERRIGGGGEGDREREREMERGIEREREREREDITANSKAWRANPYGSAWASIDDVTKSVHQHSLTRQRVPEERGPRVPRLLTKKICYLISGALYLNGEAFRVGRASSVWEMSRYAIHGGPRASLVDDSPRNPWVIAVVGGPPPNIRLQDVFPRPLGDVLAEKQFNVGTQRLVVRSQRDRSTSSLVYGRTRKSSNRPTVVSL</sequence>
<organism evidence="3 4">
    <name type="scientific">Dryococelus australis</name>
    <dbReference type="NCBI Taxonomy" id="614101"/>
    <lineage>
        <taxon>Eukaryota</taxon>
        <taxon>Metazoa</taxon>
        <taxon>Ecdysozoa</taxon>
        <taxon>Arthropoda</taxon>
        <taxon>Hexapoda</taxon>
        <taxon>Insecta</taxon>
        <taxon>Pterygota</taxon>
        <taxon>Neoptera</taxon>
        <taxon>Polyneoptera</taxon>
        <taxon>Phasmatodea</taxon>
        <taxon>Verophasmatodea</taxon>
        <taxon>Anareolatae</taxon>
        <taxon>Phasmatidae</taxon>
        <taxon>Eurycanthinae</taxon>
        <taxon>Dryococelus</taxon>
    </lineage>
</organism>
<gene>
    <name evidence="3" type="ORF">PR048_016931</name>
</gene>
<evidence type="ECO:0000256" key="1">
    <source>
        <dbReference type="SAM" id="MobiDB-lite"/>
    </source>
</evidence>
<dbReference type="InterPro" id="IPR008906">
    <property type="entry name" value="HATC_C_dom"/>
</dbReference>
<keyword evidence="4" id="KW-1185">Reference proteome</keyword>
<evidence type="ECO:0000313" key="4">
    <source>
        <dbReference type="Proteomes" id="UP001159363"/>
    </source>
</evidence>
<feature type="domain" description="HAT C-terminal dimerisation" evidence="2">
    <location>
        <begin position="219"/>
        <end position="263"/>
    </location>
</feature>
<protein>
    <recommendedName>
        <fullName evidence="2">HAT C-terminal dimerisation domain-containing protein</fullName>
    </recommendedName>
</protein>
<name>A0ABQ9H897_9NEOP</name>
<accession>A0ABQ9H897</accession>
<dbReference type="PANTHER" id="PTHR45749">
    <property type="match status" value="1"/>
</dbReference>
<dbReference type="PANTHER" id="PTHR45749:SF21">
    <property type="entry name" value="DUF4371 DOMAIN-CONTAINING PROTEIN"/>
    <property type="match status" value="1"/>
</dbReference>
<dbReference type="Pfam" id="PF05699">
    <property type="entry name" value="Dimer_Tnp_hAT"/>
    <property type="match status" value="1"/>
</dbReference>
<feature type="region of interest" description="Disordered" evidence="1">
    <location>
        <begin position="485"/>
        <end position="521"/>
    </location>
</feature>
<reference evidence="3 4" key="1">
    <citation type="submission" date="2023-02" db="EMBL/GenBank/DDBJ databases">
        <title>LHISI_Scaffold_Assembly.</title>
        <authorList>
            <person name="Stuart O.P."/>
            <person name="Cleave R."/>
            <person name="Magrath M.J.L."/>
            <person name="Mikheyev A.S."/>
        </authorList>
    </citation>
    <scope>NUCLEOTIDE SEQUENCE [LARGE SCALE GENOMIC DNA]</scope>
    <source>
        <strain evidence="3">Daus_M_001</strain>
        <tissue evidence="3">Leg muscle</tissue>
    </source>
</reference>
<dbReference type="EMBL" id="JARBHB010000006">
    <property type="protein sequence ID" value="KAJ8880461.1"/>
    <property type="molecule type" value="Genomic_DNA"/>
</dbReference>
<evidence type="ECO:0000259" key="2">
    <source>
        <dbReference type="Pfam" id="PF05699"/>
    </source>
</evidence>
<proteinExistence type="predicted"/>